<evidence type="ECO:0000313" key="2">
    <source>
        <dbReference type="Proteomes" id="UP000055045"/>
    </source>
</evidence>
<gene>
    <name evidence="1" type="ORF">ACN42_g3962</name>
</gene>
<protein>
    <submittedName>
        <fullName evidence="1">Uncharacterized protein</fullName>
    </submittedName>
</protein>
<keyword evidence="2" id="KW-1185">Reference proteome</keyword>
<accession>A0A117NPY6</accession>
<organism evidence="1 2">
    <name type="scientific">Penicillium freii</name>
    <dbReference type="NCBI Taxonomy" id="48697"/>
    <lineage>
        <taxon>Eukaryota</taxon>
        <taxon>Fungi</taxon>
        <taxon>Dikarya</taxon>
        <taxon>Ascomycota</taxon>
        <taxon>Pezizomycotina</taxon>
        <taxon>Eurotiomycetes</taxon>
        <taxon>Eurotiomycetidae</taxon>
        <taxon>Eurotiales</taxon>
        <taxon>Aspergillaceae</taxon>
        <taxon>Penicillium</taxon>
    </lineage>
</organism>
<dbReference type="Proteomes" id="UP000055045">
    <property type="component" value="Unassembled WGS sequence"/>
</dbReference>
<proteinExistence type="predicted"/>
<dbReference type="AlphaFoldDB" id="A0A117NPY6"/>
<sequence length="68" mass="8087">MKYRALNISLHNNRTPVLVASHYREKLHTSATNFQLQHSRLMWPLKPVHAAAITHIIHYRELDIRYTL</sequence>
<name>A0A117NPY6_PENFR</name>
<comment type="caution">
    <text evidence="1">The sequence shown here is derived from an EMBL/GenBank/DDBJ whole genome shotgun (WGS) entry which is preliminary data.</text>
</comment>
<evidence type="ECO:0000313" key="1">
    <source>
        <dbReference type="EMBL" id="KUM63153.1"/>
    </source>
</evidence>
<dbReference type="EMBL" id="LLXE01000081">
    <property type="protein sequence ID" value="KUM63153.1"/>
    <property type="molecule type" value="Genomic_DNA"/>
</dbReference>
<reference evidence="1 2" key="1">
    <citation type="submission" date="2015-10" db="EMBL/GenBank/DDBJ databases">
        <title>Genome sequencing of Penicillium freii.</title>
        <authorList>
            <person name="Nguyen H.D."/>
            <person name="Visagie C.M."/>
            <person name="Seifert K.A."/>
        </authorList>
    </citation>
    <scope>NUCLEOTIDE SEQUENCE [LARGE SCALE GENOMIC DNA]</scope>
    <source>
        <strain evidence="1 2">DAOM 242723</strain>
    </source>
</reference>